<evidence type="ECO:0000313" key="3">
    <source>
        <dbReference type="Proteomes" id="UP000321126"/>
    </source>
</evidence>
<proteinExistence type="predicted"/>
<dbReference type="AlphaFoldDB" id="A0A5C7CG72"/>
<organism evidence="2 3">
    <name type="scientific">Serratia marcescens</name>
    <dbReference type="NCBI Taxonomy" id="615"/>
    <lineage>
        <taxon>Bacteria</taxon>
        <taxon>Pseudomonadati</taxon>
        <taxon>Pseudomonadota</taxon>
        <taxon>Gammaproteobacteria</taxon>
        <taxon>Enterobacterales</taxon>
        <taxon>Yersiniaceae</taxon>
        <taxon>Serratia</taxon>
    </lineage>
</organism>
<dbReference type="InterPro" id="IPR025391">
    <property type="entry name" value="DUF4123"/>
</dbReference>
<dbReference type="Proteomes" id="UP000321126">
    <property type="component" value="Unassembled WGS sequence"/>
</dbReference>
<feature type="domain" description="DUF4123" evidence="1">
    <location>
        <begin position="39"/>
        <end position="158"/>
    </location>
</feature>
<name>A0A5C7CG72_SERMA</name>
<evidence type="ECO:0000259" key="1">
    <source>
        <dbReference type="Pfam" id="PF13503"/>
    </source>
</evidence>
<protein>
    <submittedName>
        <fullName evidence="2">DUF4123 domain-containing protein</fullName>
    </submittedName>
</protein>
<evidence type="ECO:0000313" key="2">
    <source>
        <dbReference type="EMBL" id="TXE36971.1"/>
    </source>
</evidence>
<reference evidence="2 3" key="1">
    <citation type="submission" date="2019-07" db="EMBL/GenBank/DDBJ databases">
        <title>Serratia strains were isolated from fresh produce.</title>
        <authorList>
            <person name="Cho G.-S."/>
            <person name="Stein M."/>
            <person name="Lee W."/>
            <person name="Suh S.H."/>
            <person name="Franz C.M.A.P."/>
        </authorList>
    </citation>
    <scope>NUCLEOTIDE SEQUENCE [LARGE SCALE GENOMIC DNA]</scope>
    <source>
        <strain evidence="2 3">S16</strain>
    </source>
</reference>
<gene>
    <name evidence="2" type="ORF">FOT62_08375</name>
</gene>
<dbReference type="Pfam" id="PF13503">
    <property type="entry name" value="DUF4123"/>
    <property type="match status" value="1"/>
</dbReference>
<accession>A0A5C7CG72</accession>
<sequence>MPELHDEGGQQRADAGHQGAELMHHLTTEQLADIPAKRLYALVCGLQYERAFGRELSYDKETVLPLFNTFPDTQIAWAGPWLINIADMPEREDELIQLEQQFPAVSWLETRTDFTVLAAHLASLLNIRLDDGQVALFRYYDPGVLHSINTILSEEQRAHFLTGIEQWHYRHNGEHFTLTPFDTVQEKR</sequence>
<comment type="caution">
    <text evidence="2">The sequence shown here is derived from an EMBL/GenBank/DDBJ whole genome shotgun (WGS) entry which is preliminary data.</text>
</comment>
<dbReference type="EMBL" id="VOUQ01000002">
    <property type="protein sequence ID" value="TXE36971.1"/>
    <property type="molecule type" value="Genomic_DNA"/>
</dbReference>